<name>A0A4Y2BGG3_ARAVE</name>
<organism evidence="1 2">
    <name type="scientific">Araneus ventricosus</name>
    <name type="common">Orbweaver spider</name>
    <name type="synonym">Epeira ventricosa</name>
    <dbReference type="NCBI Taxonomy" id="182803"/>
    <lineage>
        <taxon>Eukaryota</taxon>
        <taxon>Metazoa</taxon>
        <taxon>Ecdysozoa</taxon>
        <taxon>Arthropoda</taxon>
        <taxon>Chelicerata</taxon>
        <taxon>Arachnida</taxon>
        <taxon>Araneae</taxon>
        <taxon>Araneomorphae</taxon>
        <taxon>Entelegynae</taxon>
        <taxon>Araneoidea</taxon>
        <taxon>Araneidae</taxon>
        <taxon>Araneus</taxon>
    </lineage>
</organism>
<comment type="caution">
    <text evidence="1">The sequence shown here is derived from an EMBL/GenBank/DDBJ whole genome shotgun (WGS) entry which is preliminary data.</text>
</comment>
<reference evidence="1 2" key="1">
    <citation type="journal article" date="2019" name="Sci. Rep.">
        <title>Orb-weaving spider Araneus ventricosus genome elucidates the spidroin gene catalogue.</title>
        <authorList>
            <person name="Kono N."/>
            <person name="Nakamura H."/>
            <person name="Ohtoshi R."/>
            <person name="Moran D.A.P."/>
            <person name="Shinohara A."/>
            <person name="Yoshida Y."/>
            <person name="Fujiwara M."/>
            <person name="Mori M."/>
            <person name="Tomita M."/>
            <person name="Arakawa K."/>
        </authorList>
    </citation>
    <scope>NUCLEOTIDE SEQUENCE [LARGE SCALE GENOMIC DNA]</scope>
</reference>
<keyword evidence="2" id="KW-1185">Reference proteome</keyword>
<evidence type="ECO:0000313" key="2">
    <source>
        <dbReference type="Proteomes" id="UP000499080"/>
    </source>
</evidence>
<dbReference type="Proteomes" id="UP000499080">
    <property type="component" value="Unassembled WGS sequence"/>
</dbReference>
<accession>A0A4Y2BGG3</accession>
<gene>
    <name evidence="1" type="ORF">AVEN_203492_1</name>
</gene>
<evidence type="ECO:0000313" key="1">
    <source>
        <dbReference type="EMBL" id="GBL91341.1"/>
    </source>
</evidence>
<proteinExistence type="predicted"/>
<sequence>MLFHKEALLQSETYNDITKKETFGYFSTYWYHRHWYTCGTVKSISRNHPGKNRCPANEGSSSQPDVPLHCFGSDVPIVLTSMQEKGEDECRKTSR</sequence>
<dbReference type="EMBL" id="BGPR01000078">
    <property type="protein sequence ID" value="GBL91341.1"/>
    <property type="molecule type" value="Genomic_DNA"/>
</dbReference>
<dbReference type="AlphaFoldDB" id="A0A4Y2BGG3"/>
<protein>
    <submittedName>
        <fullName evidence="1">Uncharacterized protein</fullName>
    </submittedName>
</protein>